<accession>A0ABV8VF20</accession>
<gene>
    <name evidence="1" type="ORF">ACFO5K_04275</name>
</gene>
<dbReference type="Proteomes" id="UP001595844">
    <property type="component" value="Unassembled WGS sequence"/>
</dbReference>
<proteinExistence type="predicted"/>
<evidence type="ECO:0000313" key="2">
    <source>
        <dbReference type="Proteomes" id="UP001595844"/>
    </source>
</evidence>
<reference evidence="2" key="1">
    <citation type="journal article" date="2019" name="Int. J. Syst. Evol. Microbiol.">
        <title>The Global Catalogue of Microorganisms (GCM) 10K type strain sequencing project: providing services to taxonomists for standard genome sequencing and annotation.</title>
        <authorList>
            <consortium name="The Broad Institute Genomics Platform"/>
            <consortium name="The Broad Institute Genome Sequencing Center for Infectious Disease"/>
            <person name="Wu L."/>
            <person name="Ma J."/>
        </authorList>
    </citation>
    <scope>NUCLEOTIDE SEQUENCE [LARGE SCALE GENOMIC DNA]</scope>
    <source>
        <strain evidence="2">IBRC-M 10490</strain>
    </source>
</reference>
<dbReference type="RefSeq" id="WP_378555951.1">
    <property type="nucleotide sequence ID" value="NZ_JBHSDL010000005.1"/>
</dbReference>
<dbReference type="EMBL" id="JBHSDL010000005">
    <property type="protein sequence ID" value="MFC4373310.1"/>
    <property type="molecule type" value="Genomic_DNA"/>
</dbReference>
<comment type="caution">
    <text evidence="1">The sequence shown here is derived from an EMBL/GenBank/DDBJ whole genome shotgun (WGS) entry which is preliminary data.</text>
</comment>
<evidence type="ECO:0000313" key="1">
    <source>
        <dbReference type="EMBL" id="MFC4373310.1"/>
    </source>
</evidence>
<organism evidence="1 2">
    <name type="scientific">Nocardia halotolerans</name>
    <dbReference type="NCBI Taxonomy" id="1755878"/>
    <lineage>
        <taxon>Bacteria</taxon>
        <taxon>Bacillati</taxon>
        <taxon>Actinomycetota</taxon>
        <taxon>Actinomycetes</taxon>
        <taxon>Mycobacteriales</taxon>
        <taxon>Nocardiaceae</taxon>
        <taxon>Nocardia</taxon>
    </lineage>
</organism>
<name>A0ABV8VF20_9NOCA</name>
<protein>
    <submittedName>
        <fullName evidence="1">Uncharacterized protein</fullName>
    </submittedName>
</protein>
<keyword evidence="2" id="KW-1185">Reference proteome</keyword>
<sequence length="80" mass="8589">MKHIWLVSKAATRDGDSDLPVLAISTKKAAQEWVKFVAPQAVFHRDPGDGGFIACITRGSDPVCLYTIAKIPFGTTAADD</sequence>